<dbReference type="PANTHER" id="PTHR30399">
    <property type="entry name" value="UNCHARACTERIZED PROTEIN YGJP"/>
    <property type="match status" value="1"/>
</dbReference>
<sequence length="228" mass="25112">MGRDLIIGNPPITVDLRRSAGARRLSLRVSRLDGKVTLTMPPRAPEREAVAFLTERESWLRGHLADVTPPVSVIAAGEVLFRGANLPIVTAGGRRARIRDGQLELPEGAGARAVMAVLKAQARDALAAASDRYAAQIGRSYARLTLRDTRSRWGSCSSAGALMYSWRLIMAPPEVLDYVAAHEVAHLDQMNHSPAFWAVVAGLMPDYAARREWLRENGELLHRLRFDD</sequence>
<protein>
    <recommendedName>
        <fullName evidence="1">YgjP-like metallopeptidase domain-containing protein</fullName>
    </recommendedName>
</protein>
<dbReference type="AlphaFoldDB" id="A0A1I4G4H9"/>
<dbReference type="InterPro" id="IPR053136">
    <property type="entry name" value="UTP_pyrophosphatase-like"/>
</dbReference>
<dbReference type="STRING" id="195913.SAMN04488004_11182"/>
<dbReference type="EMBL" id="FOTF01000011">
    <property type="protein sequence ID" value="SFL24573.1"/>
    <property type="molecule type" value="Genomic_DNA"/>
</dbReference>
<feature type="domain" description="YgjP-like metallopeptidase" evidence="1">
    <location>
        <begin position="23"/>
        <end position="216"/>
    </location>
</feature>
<accession>A0A1I4G4H9</accession>
<dbReference type="RefSeq" id="WP_090189565.1">
    <property type="nucleotide sequence ID" value="NZ_CAXYBM010000013.1"/>
</dbReference>
<keyword evidence="3" id="KW-1185">Reference proteome</keyword>
<dbReference type="Pfam" id="PF01863">
    <property type="entry name" value="YgjP-like"/>
    <property type="match status" value="1"/>
</dbReference>
<name>A0A1I4G4H9_9RHOB</name>
<dbReference type="Proteomes" id="UP000199550">
    <property type="component" value="Unassembled WGS sequence"/>
</dbReference>
<proteinExistence type="predicted"/>
<evidence type="ECO:0000259" key="1">
    <source>
        <dbReference type="Pfam" id="PF01863"/>
    </source>
</evidence>
<dbReference type="PANTHER" id="PTHR30399:SF1">
    <property type="entry name" value="UTP PYROPHOSPHATASE"/>
    <property type="match status" value="1"/>
</dbReference>
<dbReference type="CDD" id="cd07344">
    <property type="entry name" value="M48_yhfN_like"/>
    <property type="match status" value="1"/>
</dbReference>
<reference evidence="2 3" key="1">
    <citation type="submission" date="2016-10" db="EMBL/GenBank/DDBJ databases">
        <authorList>
            <person name="de Groot N.N."/>
        </authorList>
    </citation>
    <scope>NUCLEOTIDE SEQUENCE [LARGE SCALE GENOMIC DNA]</scope>
    <source>
        <strain evidence="2 3">DSM 16199</strain>
    </source>
</reference>
<organism evidence="2 3">
    <name type="scientific">Loktanella salsilacus</name>
    <dbReference type="NCBI Taxonomy" id="195913"/>
    <lineage>
        <taxon>Bacteria</taxon>
        <taxon>Pseudomonadati</taxon>
        <taxon>Pseudomonadota</taxon>
        <taxon>Alphaproteobacteria</taxon>
        <taxon>Rhodobacterales</taxon>
        <taxon>Roseobacteraceae</taxon>
        <taxon>Loktanella</taxon>
    </lineage>
</organism>
<dbReference type="OrthoDB" id="9795402at2"/>
<dbReference type="Gene3D" id="3.30.2010.10">
    <property type="entry name" value="Metalloproteases ('zincins'), catalytic domain"/>
    <property type="match status" value="1"/>
</dbReference>
<dbReference type="InterPro" id="IPR002725">
    <property type="entry name" value="YgjP-like_metallopeptidase"/>
</dbReference>
<evidence type="ECO:0000313" key="2">
    <source>
        <dbReference type="EMBL" id="SFL24573.1"/>
    </source>
</evidence>
<evidence type="ECO:0000313" key="3">
    <source>
        <dbReference type="Proteomes" id="UP000199550"/>
    </source>
</evidence>
<gene>
    <name evidence="2" type="ORF">SAMN04488004_11182</name>
</gene>